<feature type="domain" description="Translation elongation factor EFTu-like" evidence="6">
    <location>
        <begin position="17"/>
        <end position="91"/>
    </location>
</feature>
<dbReference type="SUPFAM" id="SSF50447">
    <property type="entry name" value="Translation proteins"/>
    <property type="match status" value="1"/>
</dbReference>
<evidence type="ECO:0000256" key="1">
    <source>
        <dbReference type="ARBA" id="ARBA00022741"/>
    </source>
</evidence>
<evidence type="ECO:0000256" key="2">
    <source>
        <dbReference type="ARBA" id="ARBA00022768"/>
    </source>
</evidence>
<dbReference type="PANTHER" id="PTHR43721">
    <property type="entry name" value="ELONGATION FACTOR TU-RELATED"/>
    <property type="match status" value="1"/>
</dbReference>
<evidence type="ECO:0000313" key="8">
    <source>
        <dbReference type="Proteomes" id="UP000515908"/>
    </source>
</evidence>
<dbReference type="Pfam" id="PF03144">
    <property type="entry name" value="GTP_EFTU_D2"/>
    <property type="match status" value="1"/>
</dbReference>
<dbReference type="Gene3D" id="2.40.30.10">
    <property type="entry name" value="Translation factors"/>
    <property type="match status" value="2"/>
</dbReference>
<evidence type="ECO:0000256" key="4">
    <source>
        <dbReference type="ARBA" id="ARBA00023134"/>
    </source>
</evidence>
<dbReference type="FunFam" id="2.40.30.10:FF:000001">
    <property type="entry name" value="Elongation factor Tu"/>
    <property type="match status" value="1"/>
</dbReference>
<dbReference type="InterPro" id="IPR009000">
    <property type="entry name" value="Transl_B-barrel_sf"/>
</dbReference>
<dbReference type="InterPro" id="IPR004160">
    <property type="entry name" value="Transl_elong_EFTu/EF1A_C"/>
</dbReference>
<dbReference type="PANTHER" id="PTHR43721:SF22">
    <property type="entry name" value="ELONGATION FACTOR TU, MITOCHONDRIAL"/>
    <property type="match status" value="1"/>
</dbReference>
<proteinExistence type="predicted"/>
<dbReference type="Proteomes" id="UP000515908">
    <property type="component" value="Chromosome 25"/>
</dbReference>
<dbReference type="InterPro" id="IPR004161">
    <property type="entry name" value="EFTu-like_2"/>
</dbReference>
<keyword evidence="1" id="KW-0547">Nucleotide-binding</keyword>
<keyword evidence="3" id="KW-0648">Protein biosynthesis</keyword>
<dbReference type="InterPro" id="IPR050055">
    <property type="entry name" value="EF-Tu_GTPase"/>
</dbReference>
<dbReference type="GO" id="GO:0005739">
    <property type="term" value="C:mitochondrion"/>
    <property type="evidence" value="ECO:0007669"/>
    <property type="project" value="TreeGrafter"/>
</dbReference>
<evidence type="ECO:0000259" key="5">
    <source>
        <dbReference type="Pfam" id="PF03143"/>
    </source>
</evidence>
<dbReference type="VEuPathDB" id="TriTrypDB:ADEAN_000982600"/>
<evidence type="ECO:0000256" key="3">
    <source>
        <dbReference type="ARBA" id="ARBA00022917"/>
    </source>
</evidence>
<dbReference type="GO" id="GO:0005525">
    <property type="term" value="F:GTP binding"/>
    <property type="evidence" value="ECO:0007669"/>
    <property type="project" value="UniProtKB-KW"/>
</dbReference>
<dbReference type="AlphaFoldDB" id="A0A7G2CR37"/>
<sequence length="248" mass="26532">MAIEHVHETSGAEKKTVVVTGRVDQGILKANTDAELVGYSAKKSPVKVTGLEMYHKTLDECQPGDSVGVALACAGDTTSLSKDNVERGMVLAAPGSTTVYNKLRAQVYLLTKEEGGRHTGFGPHYRPQLFFHCADITADLSFPKAEAAREELIKKHGKDEEGMKKVQADMKAIEADLICMPGDNVELLVTLAYPMPVEKGLKFTIREGKITVGCGTVIETMGLDNKVSIEGIKKATGKGAAAGGKKKK</sequence>
<gene>
    <name evidence="7" type="ORF">ADEAN_000982600</name>
</gene>
<reference evidence="7 8" key="1">
    <citation type="submission" date="2020-08" db="EMBL/GenBank/DDBJ databases">
        <authorList>
            <person name="Newling K."/>
            <person name="Davey J."/>
            <person name="Forrester S."/>
        </authorList>
    </citation>
    <scope>NUCLEOTIDE SEQUENCE [LARGE SCALE GENOMIC DNA]</scope>
    <source>
        <strain evidence="8">Crithidia deanei Carvalho (ATCC PRA-265)</strain>
    </source>
</reference>
<evidence type="ECO:0000259" key="6">
    <source>
        <dbReference type="Pfam" id="PF03144"/>
    </source>
</evidence>
<keyword evidence="2 7" id="KW-0251">Elongation factor</keyword>
<dbReference type="EMBL" id="LR877169">
    <property type="protein sequence ID" value="CAD2222286.1"/>
    <property type="molecule type" value="Genomic_DNA"/>
</dbReference>
<evidence type="ECO:0000313" key="7">
    <source>
        <dbReference type="EMBL" id="CAD2222286.1"/>
    </source>
</evidence>
<dbReference type="GO" id="GO:0003746">
    <property type="term" value="F:translation elongation factor activity"/>
    <property type="evidence" value="ECO:0007669"/>
    <property type="project" value="UniProtKB-KW"/>
</dbReference>
<name>A0A7G2CR37_9TRYP</name>
<feature type="domain" description="Translation elongation factor EFTu/EF1A C-terminal" evidence="5">
    <location>
        <begin position="98"/>
        <end position="220"/>
    </location>
</feature>
<dbReference type="Pfam" id="PF03143">
    <property type="entry name" value="GTP_EFTU_D3"/>
    <property type="match status" value="1"/>
</dbReference>
<dbReference type="GO" id="GO:0070125">
    <property type="term" value="P:mitochondrial translational elongation"/>
    <property type="evidence" value="ECO:0007669"/>
    <property type="project" value="TreeGrafter"/>
</dbReference>
<accession>A0A7G2CR37</accession>
<protein>
    <submittedName>
        <fullName evidence="7">Elongation factor Tu domain 2/Elongation factor Tu C-terminal domain containing protein, putative</fullName>
    </submittedName>
</protein>
<organism evidence="7 8">
    <name type="scientific">Angomonas deanei</name>
    <dbReference type="NCBI Taxonomy" id="59799"/>
    <lineage>
        <taxon>Eukaryota</taxon>
        <taxon>Discoba</taxon>
        <taxon>Euglenozoa</taxon>
        <taxon>Kinetoplastea</taxon>
        <taxon>Metakinetoplastina</taxon>
        <taxon>Trypanosomatida</taxon>
        <taxon>Trypanosomatidae</taxon>
        <taxon>Strigomonadinae</taxon>
        <taxon>Angomonas</taxon>
    </lineage>
</organism>
<dbReference type="OrthoDB" id="2067at2759"/>
<keyword evidence="8" id="KW-1185">Reference proteome</keyword>
<keyword evidence="4" id="KW-0342">GTP-binding</keyword>
<dbReference type="InterPro" id="IPR009001">
    <property type="entry name" value="Transl_elong_EF1A/Init_IF2_C"/>
</dbReference>
<dbReference type="SUPFAM" id="SSF50465">
    <property type="entry name" value="EF-Tu/eEF-1alpha/eIF2-gamma C-terminal domain"/>
    <property type="match status" value="1"/>
</dbReference>